<dbReference type="InterPro" id="IPR055411">
    <property type="entry name" value="LRR_FXL15/At3g58940/PEG3-like"/>
</dbReference>
<dbReference type="PANTHER" id="PTHR31639">
    <property type="entry name" value="F-BOX PROTEIN-LIKE"/>
    <property type="match status" value="1"/>
</dbReference>
<dbReference type="EMBL" id="KE345262">
    <property type="protein sequence ID" value="EXB97319.1"/>
    <property type="molecule type" value="Genomic_DNA"/>
</dbReference>
<dbReference type="InterPro" id="IPR006566">
    <property type="entry name" value="FBD"/>
</dbReference>
<dbReference type="eggNOG" id="ENOG502QTI8">
    <property type="taxonomic scope" value="Eukaryota"/>
</dbReference>
<dbReference type="AlphaFoldDB" id="W9RV60"/>
<dbReference type="STRING" id="981085.W9RV60"/>
<keyword evidence="3" id="KW-1185">Reference proteome</keyword>
<evidence type="ECO:0000313" key="2">
    <source>
        <dbReference type="EMBL" id="EXB97319.1"/>
    </source>
</evidence>
<protein>
    <submittedName>
        <fullName evidence="2">F-box/FBD/LRR-repeat protein</fullName>
    </submittedName>
</protein>
<dbReference type="InterPro" id="IPR001810">
    <property type="entry name" value="F-box_dom"/>
</dbReference>
<dbReference type="SUPFAM" id="SSF81383">
    <property type="entry name" value="F-box domain"/>
    <property type="match status" value="1"/>
</dbReference>
<dbReference type="InterPro" id="IPR032675">
    <property type="entry name" value="LRR_dom_sf"/>
</dbReference>
<organism evidence="2 3">
    <name type="scientific">Morus notabilis</name>
    <dbReference type="NCBI Taxonomy" id="981085"/>
    <lineage>
        <taxon>Eukaryota</taxon>
        <taxon>Viridiplantae</taxon>
        <taxon>Streptophyta</taxon>
        <taxon>Embryophyta</taxon>
        <taxon>Tracheophyta</taxon>
        <taxon>Spermatophyta</taxon>
        <taxon>Magnoliopsida</taxon>
        <taxon>eudicotyledons</taxon>
        <taxon>Gunneridae</taxon>
        <taxon>Pentapetalae</taxon>
        <taxon>rosids</taxon>
        <taxon>fabids</taxon>
        <taxon>Rosales</taxon>
        <taxon>Moraceae</taxon>
        <taxon>Moreae</taxon>
        <taxon>Morus</taxon>
    </lineage>
</organism>
<dbReference type="PANTHER" id="PTHR31639:SF93">
    <property type="entry name" value="F-BOX_FBD_LRR PROTEIN"/>
    <property type="match status" value="1"/>
</dbReference>
<dbReference type="Pfam" id="PF08387">
    <property type="entry name" value="FBD"/>
    <property type="match status" value="1"/>
</dbReference>
<proteinExistence type="predicted"/>
<dbReference type="SUPFAM" id="SSF52047">
    <property type="entry name" value="RNI-like"/>
    <property type="match status" value="1"/>
</dbReference>
<dbReference type="Proteomes" id="UP000030645">
    <property type="component" value="Unassembled WGS sequence"/>
</dbReference>
<dbReference type="Gene3D" id="3.80.10.10">
    <property type="entry name" value="Ribonuclease Inhibitor"/>
    <property type="match status" value="1"/>
</dbReference>
<gene>
    <name evidence="2" type="ORF">L484_024181</name>
</gene>
<dbReference type="Pfam" id="PF24758">
    <property type="entry name" value="LRR_At5g56370"/>
    <property type="match status" value="1"/>
</dbReference>
<dbReference type="Pfam" id="PF00646">
    <property type="entry name" value="F-box"/>
    <property type="match status" value="1"/>
</dbReference>
<feature type="domain" description="F-box" evidence="1">
    <location>
        <begin position="3"/>
        <end position="51"/>
    </location>
</feature>
<accession>W9RV60</accession>
<reference evidence="3" key="1">
    <citation type="submission" date="2013-01" db="EMBL/GenBank/DDBJ databases">
        <title>Draft Genome Sequence of a Mulberry Tree, Morus notabilis C.K. Schneid.</title>
        <authorList>
            <person name="He N."/>
            <person name="Zhao S."/>
        </authorList>
    </citation>
    <scope>NUCLEOTIDE SEQUENCE</scope>
</reference>
<sequence>MEPDRITNLPDNVIEGILLHLPMRDAVRTSILSSKWRYKWATVPYLVFNKVFCPFYQNPTDITSKIVSIIDRVLVLHFGVIHKFELSHREFEAVSDIDRWILHLSRRSIENIVLEIWQSEAYKVPSCLFYCQSLTNLELYNCSLKPPSIFEGFRKLERLDLQNVTLEQDFLENLISSCPNLEILYLADIKGLSRMNVNAPKLRHFDFDGVLEDISFENTFNLVRVLISFLKNVKNDQCRALRNSSNLLKILVNLPTIKVLKLQEYALKYLAVGIEPHKLPEPHVELKYISIYINLNNHEDSLTFLCLLSTAPNLDELEMTAHPEEQTIGGIDTNFWEDGCWNLPFSKLRVVKITGISGAKPEMDFIKFVLLNSPALERMVVEPVFTSDRWELVTKLLCFKRASNQAEIIYKNP</sequence>
<evidence type="ECO:0000259" key="1">
    <source>
        <dbReference type="PROSITE" id="PS50181"/>
    </source>
</evidence>
<evidence type="ECO:0000313" key="3">
    <source>
        <dbReference type="Proteomes" id="UP000030645"/>
    </source>
</evidence>
<dbReference type="InterPro" id="IPR036047">
    <property type="entry name" value="F-box-like_dom_sf"/>
</dbReference>
<dbReference type="PROSITE" id="PS50181">
    <property type="entry name" value="FBOX"/>
    <property type="match status" value="1"/>
</dbReference>
<dbReference type="SMART" id="SM00579">
    <property type="entry name" value="FBD"/>
    <property type="match status" value="1"/>
</dbReference>
<name>W9RV60_9ROSA</name>